<protein>
    <submittedName>
        <fullName evidence="1">Uncharacterized protein</fullName>
    </submittedName>
</protein>
<organism evidence="1 2">
    <name type="scientific">Taxus chinensis</name>
    <name type="common">Chinese yew</name>
    <name type="synonym">Taxus wallichiana var. chinensis</name>
    <dbReference type="NCBI Taxonomy" id="29808"/>
    <lineage>
        <taxon>Eukaryota</taxon>
        <taxon>Viridiplantae</taxon>
        <taxon>Streptophyta</taxon>
        <taxon>Embryophyta</taxon>
        <taxon>Tracheophyta</taxon>
        <taxon>Spermatophyta</taxon>
        <taxon>Pinopsida</taxon>
        <taxon>Pinidae</taxon>
        <taxon>Conifers II</taxon>
        <taxon>Cupressales</taxon>
        <taxon>Taxaceae</taxon>
        <taxon>Taxus</taxon>
    </lineage>
</organism>
<evidence type="ECO:0000313" key="2">
    <source>
        <dbReference type="Proteomes" id="UP000824469"/>
    </source>
</evidence>
<gene>
    <name evidence="1" type="ORF">KI387_038810</name>
</gene>
<dbReference type="AlphaFoldDB" id="A0AA38CE91"/>
<reference evidence="1 2" key="1">
    <citation type="journal article" date="2021" name="Nat. Plants">
        <title>The Taxus genome provides insights into paclitaxel biosynthesis.</title>
        <authorList>
            <person name="Xiong X."/>
            <person name="Gou J."/>
            <person name="Liao Q."/>
            <person name="Li Y."/>
            <person name="Zhou Q."/>
            <person name="Bi G."/>
            <person name="Li C."/>
            <person name="Du R."/>
            <person name="Wang X."/>
            <person name="Sun T."/>
            <person name="Guo L."/>
            <person name="Liang H."/>
            <person name="Lu P."/>
            <person name="Wu Y."/>
            <person name="Zhang Z."/>
            <person name="Ro D.K."/>
            <person name="Shang Y."/>
            <person name="Huang S."/>
            <person name="Yan J."/>
        </authorList>
    </citation>
    <scope>NUCLEOTIDE SEQUENCE [LARGE SCALE GENOMIC DNA]</scope>
    <source>
        <strain evidence="1">Ta-2019</strain>
    </source>
</reference>
<proteinExistence type="predicted"/>
<feature type="non-terminal residue" evidence="1">
    <location>
        <position position="1"/>
    </location>
</feature>
<keyword evidence="2" id="KW-1185">Reference proteome</keyword>
<dbReference type="Proteomes" id="UP000824469">
    <property type="component" value="Unassembled WGS sequence"/>
</dbReference>
<comment type="caution">
    <text evidence="1">The sequence shown here is derived from an EMBL/GenBank/DDBJ whole genome shotgun (WGS) entry which is preliminary data.</text>
</comment>
<dbReference type="EMBL" id="JAHRHJ020000011">
    <property type="protein sequence ID" value="KAH9295222.1"/>
    <property type="molecule type" value="Genomic_DNA"/>
</dbReference>
<name>A0AA38CE91_TAXCH</name>
<sequence length="60" mass="6935">LLKRKLVEGRLSGLRIVDGVHSLSHKKFVDDTFFLERNALGGYRDKGDFKIKNQFKIDNT</sequence>
<accession>A0AA38CE91</accession>
<feature type="non-terminal residue" evidence="1">
    <location>
        <position position="60"/>
    </location>
</feature>
<evidence type="ECO:0000313" key="1">
    <source>
        <dbReference type="EMBL" id="KAH9295222.1"/>
    </source>
</evidence>